<dbReference type="CDD" id="cd05716">
    <property type="entry name" value="IgV_pIgR_like"/>
    <property type="match status" value="1"/>
</dbReference>
<comment type="subcellular location">
    <subcellularLocation>
        <location evidence="1">Membrane</location>
    </subcellularLocation>
</comment>
<dbReference type="GO" id="GO:0005886">
    <property type="term" value="C:plasma membrane"/>
    <property type="evidence" value="ECO:0007669"/>
    <property type="project" value="TreeGrafter"/>
</dbReference>
<dbReference type="AlphaFoldDB" id="A0A2D0Q4M5"/>
<dbReference type="Pfam" id="PF07686">
    <property type="entry name" value="V-set"/>
    <property type="match status" value="1"/>
</dbReference>
<dbReference type="OrthoDB" id="8959642at2759"/>
<dbReference type="Gene3D" id="2.60.40.10">
    <property type="entry name" value="Immunoglobulins"/>
    <property type="match status" value="1"/>
</dbReference>
<evidence type="ECO:0000256" key="3">
    <source>
        <dbReference type="ARBA" id="ARBA00023136"/>
    </source>
</evidence>
<feature type="chain" id="PRO_5012700231" evidence="5">
    <location>
        <begin position="22"/>
        <end position="217"/>
    </location>
</feature>
<evidence type="ECO:0000256" key="1">
    <source>
        <dbReference type="ARBA" id="ARBA00004370"/>
    </source>
</evidence>
<dbReference type="GO" id="GO:0004888">
    <property type="term" value="F:transmembrane signaling receptor activity"/>
    <property type="evidence" value="ECO:0007669"/>
    <property type="project" value="TreeGrafter"/>
</dbReference>
<organism evidence="7 8">
    <name type="scientific">Ictalurus punctatus</name>
    <name type="common">Channel catfish</name>
    <name type="synonym">Silurus punctatus</name>
    <dbReference type="NCBI Taxonomy" id="7998"/>
    <lineage>
        <taxon>Eukaryota</taxon>
        <taxon>Metazoa</taxon>
        <taxon>Chordata</taxon>
        <taxon>Craniata</taxon>
        <taxon>Vertebrata</taxon>
        <taxon>Euteleostomi</taxon>
        <taxon>Actinopterygii</taxon>
        <taxon>Neopterygii</taxon>
        <taxon>Teleostei</taxon>
        <taxon>Ostariophysi</taxon>
        <taxon>Siluriformes</taxon>
        <taxon>Ictaluridae</taxon>
        <taxon>Ictalurus</taxon>
    </lineage>
</organism>
<evidence type="ECO:0000259" key="6">
    <source>
        <dbReference type="Pfam" id="PF07686"/>
    </source>
</evidence>
<evidence type="ECO:0000313" key="8">
    <source>
        <dbReference type="RefSeq" id="XP_017313249.1"/>
    </source>
</evidence>
<keyword evidence="2" id="KW-0812">Transmembrane</keyword>
<reference evidence="7" key="1">
    <citation type="journal article" date="2016" name="Nat. Commun.">
        <title>The channel catfish genome sequence provides insights into the evolution of scale formation in teleosts.</title>
        <authorList>
            <person name="Liu Z."/>
            <person name="Liu S."/>
            <person name="Yao J."/>
            <person name="Bao L."/>
            <person name="Zhang J."/>
            <person name="Li Y."/>
            <person name="Jiang C."/>
            <person name="Sun L."/>
            <person name="Wang R."/>
            <person name="Zhang Y."/>
            <person name="Zhou T."/>
            <person name="Zeng Q."/>
            <person name="Fu Q."/>
            <person name="Gao S."/>
            <person name="Li N."/>
            <person name="Koren S."/>
            <person name="Jiang Y."/>
            <person name="Zimin A."/>
            <person name="Xu P."/>
            <person name="Phillippy A.M."/>
            <person name="Geng X."/>
            <person name="Song L."/>
            <person name="Sun F."/>
            <person name="Li C."/>
            <person name="Wang X."/>
            <person name="Chen A."/>
            <person name="Jin Y."/>
            <person name="Yuan Z."/>
            <person name="Yang Y."/>
            <person name="Tan S."/>
            <person name="Peatman E."/>
            <person name="Lu J."/>
            <person name="Qin Z."/>
            <person name="Dunham R."/>
            <person name="Li Z."/>
            <person name="Sonstegard T."/>
            <person name="Feng J."/>
            <person name="Danzmann R.G."/>
            <person name="Schroeder S."/>
            <person name="Scheffler B."/>
            <person name="Duke M.V."/>
            <person name="Ballard L."/>
            <person name="Kucuktas H."/>
            <person name="Kaltenboeck L."/>
            <person name="Liu H."/>
            <person name="Armbruster J."/>
            <person name="Xie Y."/>
            <person name="Kirby M.L."/>
            <person name="Tian Y."/>
            <person name="Flanagan M.E."/>
            <person name="Mu W."/>
            <person name="Waldbieser G.C."/>
        </authorList>
    </citation>
    <scope>NUCLEOTIDE SEQUENCE [LARGE SCALE GENOMIC DNA]</scope>
    <source>
        <strain evidence="7">SDA103</strain>
    </source>
</reference>
<name>A0A2D0Q4M5_ICTPU</name>
<sequence length="217" mass="24494">MEMKKKCFSTSFILLTVSVMGAMLNDEVHEVGIEDGAAVIKCHYTASYQPYPKYFCKGIYEDCKTLIKSDSRNPWTFEGRLSLFDDTEKSMFVVNINNLSLGDHGKYGCVVNITEQDLFTVVHLTVRKDSRFTTEERPISTVTSRQGNASDSTGSSSQPTVSISLSEQLKAVQTQHCPIQQRTWMSTSMRRHSAATLQKKMPQKPQTECPVRILLQH</sequence>
<dbReference type="RefSeq" id="XP_017313249.1">
    <property type="nucleotide sequence ID" value="XM_017457760.3"/>
</dbReference>
<evidence type="ECO:0000313" key="7">
    <source>
        <dbReference type="Proteomes" id="UP000221080"/>
    </source>
</evidence>
<feature type="region of interest" description="Disordered" evidence="4">
    <location>
        <begin position="135"/>
        <end position="162"/>
    </location>
</feature>
<gene>
    <name evidence="8" type="primary">LOC108258815</name>
</gene>
<evidence type="ECO:0000256" key="4">
    <source>
        <dbReference type="SAM" id="MobiDB-lite"/>
    </source>
</evidence>
<feature type="domain" description="Immunoglobulin V-set" evidence="6">
    <location>
        <begin position="34"/>
        <end position="126"/>
    </location>
</feature>
<accession>A0A2D0Q4M5</accession>
<protein>
    <submittedName>
        <fullName evidence="8">CMRF35-like molecule 7</fullName>
    </submittedName>
</protein>
<dbReference type="InterPro" id="IPR013106">
    <property type="entry name" value="Ig_V-set"/>
</dbReference>
<keyword evidence="7" id="KW-1185">Reference proteome</keyword>
<dbReference type="GeneID" id="108258815"/>
<dbReference type="InterPro" id="IPR013783">
    <property type="entry name" value="Ig-like_fold"/>
</dbReference>
<evidence type="ECO:0000256" key="2">
    <source>
        <dbReference type="ARBA" id="ARBA00022692"/>
    </source>
</evidence>
<dbReference type="Proteomes" id="UP000221080">
    <property type="component" value="Chromosome 26"/>
</dbReference>
<keyword evidence="5" id="KW-0732">Signal</keyword>
<dbReference type="InterPro" id="IPR050671">
    <property type="entry name" value="CD300_family_receptors"/>
</dbReference>
<proteinExistence type="predicted"/>
<reference evidence="8" key="2">
    <citation type="submission" date="2025-08" db="UniProtKB">
        <authorList>
            <consortium name="RefSeq"/>
        </authorList>
    </citation>
    <scope>IDENTIFICATION</scope>
    <source>
        <tissue evidence="8">Blood</tissue>
    </source>
</reference>
<dbReference type="PANTHER" id="PTHR11860:SF118">
    <property type="entry name" value="CMRF35-LIKE MOLECULE 3-RELATED"/>
    <property type="match status" value="1"/>
</dbReference>
<evidence type="ECO:0000256" key="5">
    <source>
        <dbReference type="SAM" id="SignalP"/>
    </source>
</evidence>
<dbReference type="KEGG" id="ipu:108258815"/>
<dbReference type="SUPFAM" id="SSF48726">
    <property type="entry name" value="Immunoglobulin"/>
    <property type="match status" value="1"/>
</dbReference>
<feature type="signal peptide" evidence="5">
    <location>
        <begin position="1"/>
        <end position="21"/>
    </location>
</feature>
<keyword evidence="3" id="KW-0472">Membrane</keyword>
<dbReference type="InterPro" id="IPR036179">
    <property type="entry name" value="Ig-like_dom_sf"/>
</dbReference>
<feature type="compositionally biased region" description="Polar residues" evidence="4">
    <location>
        <begin position="140"/>
        <end position="162"/>
    </location>
</feature>
<dbReference type="PANTHER" id="PTHR11860">
    <property type="entry name" value="POLYMERIC-IMMUNOGLOBULIN RECEPTOR"/>
    <property type="match status" value="1"/>
</dbReference>